<feature type="transmembrane region" description="Helical" evidence="1">
    <location>
        <begin position="172"/>
        <end position="189"/>
    </location>
</feature>
<feature type="transmembrane region" description="Helical" evidence="1">
    <location>
        <begin position="53"/>
        <end position="72"/>
    </location>
</feature>
<dbReference type="Proteomes" id="UP000237819">
    <property type="component" value="Unassembled WGS sequence"/>
</dbReference>
<feature type="transmembrane region" description="Helical" evidence="1">
    <location>
        <begin position="109"/>
        <end position="129"/>
    </location>
</feature>
<protein>
    <submittedName>
        <fullName evidence="2">Uncharacterized protein</fullName>
    </submittedName>
</protein>
<feature type="transmembrane region" description="Helical" evidence="1">
    <location>
        <begin position="141"/>
        <end position="160"/>
    </location>
</feature>
<proteinExistence type="predicted"/>
<comment type="caution">
    <text evidence="2">The sequence shown here is derived from an EMBL/GenBank/DDBJ whole genome shotgun (WGS) entry which is preliminary data.</text>
</comment>
<reference evidence="2 3" key="1">
    <citation type="submission" date="2018-02" db="EMBL/GenBank/DDBJ databases">
        <title>Comparative genomes isolates from brazilian mangrove.</title>
        <authorList>
            <person name="Araujo J.E."/>
            <person name="Taketani R.G."/>
            <person name="Silva M.C.P."/>
            <person name="Loureco M.V."/>
            <person name="Andreote F.D."/>
        </authorList>
    </citation>
    <scope>NUCLEOTIDE SEQUENCE [LARGE SCALE GENOMIC DNA]</scope>
    <source>
        <strain evidence="2 3">Nap-Phe MGV</strain>
    </source>
</reference>
<feature type="transmembrane region" description="Helical" evidence="1">
    <location>
        <begin position="195"/>
        <end position="214"/>
    </location>
</feature>
<keyword evidence="1" id="KW-1133">Transmembrane helix</keyword>
<dbReference type="EMBL" id="PUHZ01000010">
    <property type="protein sequence ID" value="PQO46233.1"/>
    <property type="molecule type" value="Genomic_DNA"/>
</dbReference>
<dbReference type="AlphaFoldDB" id="A0A2S8GP60"/>
<keyword evidence="1" id="KW-0812">Transmembrane</keyword>
<evidence type="ECO:0000256" key="1">
    <source>
        <dbReference type="SAM" id="Phobius"/>
    </source>
</evidence>
<feature type="transmembrane region" description="Helical" evidence="1">
    <location>
        <begin position="78"/>
        <end position="97"/>
    </location>
</feature>
<feature type="transmembrane region" description="Helical" evidence="1">
    <location>
        <begin position="29"/>
        <end position="46"/>
    </location>
</feature>
<evidence type="ECO:0000313" key="3">
    <source>
        <dbReference type="Proteomes" id="UP000237819"/>
    </source>
</evidence>
<name>A0A2S8GP60_9BACT</name>
<accession>A0A2S8GP60</accession>
<sequence length="234" mass="24904">MAAASLLVDLALVANIGSPDPSSARVGCLLGLLLGQIGLLASLWVKRPEAWPCWLPITFAGIATGSVLLASLGKVPLLHWTILLSIFATLCVALPTIYRIGHGEAKSQFSLSAIFALTTVATLICYVVLHSDFPWEQLPIALPGLMVWSSPAMVIGLTLVDHRHGSRRQLATGLGAILAISVAAAFLLPDLWNRLPLVIAWESIYLMIAGSVVLQARDNDTAEILPKATLSEDV</sequence>
<gene>
    <name evidence="2" type="ORF">C5Y93_09615</name>
</gene>
<organism evidence="2 3">
    <name type="scientific">Blastopirellula marina</name>
    <dbReference type="NCBI Taxonomy" id="124"/>
    <lineage>
        <taxon>Bacteria</taxon>
        <taxon>Pseudomonadati</taxon>
        <taxon>Planctomycetota</taxon>
        <taxon>Planctomycetia</taxon>
        <taxon>Pirellulales</taxon>
        <taxon>Pirellulaceae</taxon>
        <taxon>Blastopirellula</taxon>
    </lineage>
</organism>
<keyword evidence="1" id="KW-0472">Membrane</keyword>
<evidence type="ECO:0000313" key="2">
    <source>
        <dbReference type="EMBL" id="PQO46233.1"/>
    </source>
</evidence>